<dbReference type="SUPFAM" id="SSF56349">
    <property type="entry name" value="DNA breaking-rejoining enzymes"/>
    <property type="match status" value="1"/>
</dbReference>
<dbReference type="PROSITE" id="PS51898">
    <property type="entry name" value="TYR_RECOMBINASE"/>
    <property type="match status" value="1"/>
</dbReference>
<evidence type="ECO:0000313" key="4">
    <source>
        <dbReference type="Proteomes" id="UP000626210"/>
    </source>
</evidence>
<accession>A0ABQ3GFY9</accession>
<protein>
    <recommendedName>
        <fullName evidence="2">Tyr recombinase domain-containing protein</fullName>
    </recommendedName>
</protein>
<keyword evidence="1" id="KW-0233">DNA recombination</keyword>
<dbReference type="InterPro" id="IPR013762">
    <property type="entry name" value="Integrase-like_cat_sf"/>
</dbReference>
<evidence type="ECO:0000313" key="3">
    <source>
        <dbReference type="EMBL" id="GHD04800.1"/>
    </source>
</evidence>
<dbReference type="RefSeq" id="WP_189691108.1">
    <property type="nucleotide sequence ID" value="NZ_BMYK01000056.1"/>
</dbReference>
<gene>
    <name evidence="3" type="ORF">GCM10007320_66070</name>
</gene>
<dbReference type="Proteomes" id="UP000626210">
    <property type="component" value="Unassembled WGS sequence"/>
</dbReference>
<dbReference type="InterPro" id="IPR002104">
    <property type="entry name" value="Integrase_catalytic"/>
</dbReference>
<organism evidence="3 4">
    <name type="scientific">Pseudorhodoferax aquiterrae</name>
    <dbReference type="NCBI Taxonomy" id="747304"/>
    <lineage>
        <taxon>Bacteria</taxon>
        <taxon>Pseudomonadati</taxon>
        <taxon>Pseudomonadota</taxon>
        <taxon>Betaproteobacteria</taxon>
        <taxon>Burkholderiales</taxon>
        <taxon>Comamonadaceae</taxon>
    </lineage>
</organism>
<evidence type="ECO:0000259" key="2">
    <source>
        <dbReference type="PROSITE" id="PS51898"/>
    </source>
</evidence>
<proteinExistence type="predicted"/>
<dbReference type="CDD" id="cd00397">
    <property type="entry name" value="DNA_BRE_C"/>
    <property type="match status" value="1"/>
</dbReference>
<dbReference type="InterPro" id="IPR011010">
    <property type="entry name" value="DNA_brk_join_enz"/>
</dbReference>
<dbReference type="Pfam" id="PF00589">
    <property type="entry name" value="Phage_integrase"/>
    <property type="match status" value="1"/>
</dbReference>
<sequence>MVDLFETEPSPPGLLAEFDGAFDSWLTSKQATGIKATAASLDLYRAMWQIFCRWCIGQEPPIRLSAVTRADVRLFATKPSSHNASEALSPRYVWRLLDLIEKVLAHFARSEGRPYESVAAQVLQDQEEWRYANAADKDPLPQYLSAEEAASLVTYLSAARPRQTRPAVQTWQDLRNRTAVALMLGAGLTPGEVRAAQLADVVVAGGRTKDVPWKVRVAAGRAGGARETPIAPWAGQLLQYWLQVRIQEGIPGTNLLPSTRTGKPWTHVSLYQAIKLVMRGSGLDPSLEKGGSFRLRHTFALRQLRRGQADAIVAAWLGVEVAEMARYHRVVFSAAWDVV</sequence>
<dbReference type="EMBL" id="BMYK01000056">
    <property type="protein sequence ID" value="GHD04800.1"/>
    <property type="molecule type" value="Genomic_DNA"/>
</dbReference>
<reference evidence="4" key="1">
    <citation type="journal article" date="2019" name="Int. J. Syst. Evol. Microbiol.">
        <title>The Global Catalogue of Microorganisms (GCM) 10K type strain sequencing project: providing services to taxonomists for standard genome sequencing and annotation.</title>
        <authorList>
            <consortium name="The Broad Institute Genomics Platform"/>
            <consortium name="The Broad Institute Genome Sequencing Center for Infectious Disease"/>
            <person name="Wu L."/>
            <person name="Ma J."/>
        </authorList>
    </citation>
    <scope>NUCLEOTIDE SEQUENCE [LARGE SCALE GENOMIC DNA]</scope>
    <source>
        <strain evidence="4">KCTC 23314</strain>
    </source>
</reference>
<name>A0ABQ3GFY9_9BURK</name>
<dbReference type="Gene3D" id="1.10.443.10">
    <property type="entry name" value="Intergrase catalytic core"/>
    <property type="match status" value="1"/>
</dbReference>
<feature type="domain" description="Tyr recombinase" evidence="2">
    <location>
        <begin position="139"/>
        <end position="339"/>
    </location>
</feature>
<comment type="caution">
    <text evidence="3">The sequence shown here is derived from an EMBL/GenBank/DDBJ whole genome shotgun (WGS) entry which is preliminary data.</text>
</comment>
<evidence type="ECO:0000256" key="1">
    <source>
        <dbReference type="ARBA" id="ARBA00023172"/>
    </source>
</evidence>
<keyword evidence="4" id="KW-1185">Reference proteome</keyword>